<evidence type="ECO:0000313" key="7">
    <source>
        <dbReference type="EMBL" id="SNS98714.1"/>
    </source>
</evidence>
<reference evidence="8" key="1">
    <citation type="submission" date="2017-06" db="EMBL/GenBank/DDBJ databases">
        <authorList>
            <person name="Varghese N."/>
            <person name="Submissions S."/>
        </authorList>
    </citation>
    <scope>NUCLEOTIDE SEQUENCE [LARGE SCALE GENOMIC DNA]</scope>
    <source>
        <strain evidence="8">DSM 46839</strain>
    </source>
</reference>
<dbReference type="PANTHER" id="PTHR30086:SF20">
    <property type="entry name" value="ARGININE EXPORTER PROTEIN ARGO-RELATED"/>
    <property type="match status" value="1"/>
</dbReference>
<evidence type="ECO:0000256" key="1">
    <source>
        <dbReference type="ARBA" id="ARBA00004651"/>
    </source>
</evidence>
<feature type="transmembrane region" description="Helical" evidence="6">
    <location>
        <begin position="40"/>
        <end position="65"/>
    </location>
</feature>
<dbReference type="Pfam" id="PF01810">
    <property type="entry name" value="LysE"/>
    <property type="match status" value="1"/>
</dbReference>
<feature type="transmembrane region" description="Helical" evidence="6">
    <location>
        <begin position="6"/>
        <end position="28"/>
    </location>
</feature>
<dbReference type="AlphaFoldDB" id="A0A239J224"/>
<evidence type="ECO:0000256" key="6">
    <source>
        <dbReference type="SAM" id="Phobius"/>
    </source>
</evidence>
<dbReference type="Proteomes" id="UP000198373">
    <property type="component" value="Unassembled WGS sequence"/>
</dbReference>
<organism evidence="7 8">
    <name type="scientific">Geodermatophilus pulveris</name>
    <dbReference type="NCBI Taxonomy" id="1564159"/>
    <lineage>
        <taxon>Bacteria</taxon>
        <taxon>Bacillati</taxon>
        <taxon>Actinomycetota</taxon>
        <taxon>Actinomycetes</taxon>
        <taxon>Geodermatophilales</taxon>
        <taxon>Geodermatophilaceae</taxon>
        <taxon>Geodermatophilus</taxon>
    </lineage>
</organism>
<evidence type="ECO:0000256" key="4">
    <source>
        <dbReference type="ARBA" id="ARBA00022989"/>
    </source>
</evidence>
<gene>
    <name evidence="7" type="ORF">SAMN06893096_11252</name>
</gene>
<proteinExistence type="predicted"/>
<name>A0A239J224_9ACTN</name>
<feature type="transmembrane region" description="Helical" evidence="6">
    <location>
        <begin position="147"/>
        <end position="173"/>
    </location>
</feature>
<evidence type="ECO:0000256" key="2">
    <source>
        <dbReference type="ARBA" id="ARBA00022475"/>
    </source>
</evidence>
<keyword evidence="4 6" id="KW-1133">Transmembrane helix</keyword>
<dbReference type="GO" id="GO:0005886">
    <property type="term" value="C:plasma membrane"/>
    <property type="evidence" value="ECO:0007669"/>
    <property type="project" value="UniProtKB-SubCell"/>
</dbReference>
<protein>
    <submittedName>
        <fullName evidence="7">Threonine/homoserine/homoserine lactone efflux protein</fullName>
    </submittedName>
</protein>
<evidence type="ECO:0000256" key="3">
    <source>
        <dbReference type="ARBA" id="ARBA00022692"/>
    </source>
</evidence>
<dbReference type="OrthoDB" id="3175972at2"/>
<dbReference type="GO" id="GO:0015171">
    <property type="term" value="F:amino acid transmembrane transporter activity"/>
    <property type="evidence" value="ECO:0007669"/>
    <property type="project" value="TreeGrafter"/>
</dbReference>
<keyword evidence="2" id="KW-1003">Cell membrane</keyword>
<comment type="subcellular location">
    <subcellularLocation>
        <location evidence="1">Cell membrane</location>
        <topology evidence="1">Multi-pass membrane protein</topology>
    </subcellularLocation>
</comment>
<sequence>MGLDAVWAFALVAALVTLTPGVDTMLVLSTATRHGARRGVLTSLGTLTGLYCWGLAAATGTSAVLTASTGAYTALRTAGAAYLFWLGLRALRSLLRTASPPPADPVPAVLSGRRAYVQGLLTNLLNPKIGVLYLSLLPQFVPADAAALPAGLLLASVHAVEGAVFLGGISLLAHRAGAWLRRPRVARGLDGVCAAVFLGFGARLALVP</sequence>
<dbReference type="RefSeq" id="WP_089307247.1">
    <property type="nucleotide sequence ID" value="NZ_FZOO01000012.1"/>
</dbReference>
<keyword evidence="8" id="KW-1185">Reference proteome</keyword>
<keyword evidence="3 6" id="KW-0812">Transmembrane</keyword>
<evidence type="ECO:0000256" key="5">
    <source>
        <dbReference type="ARBA" id="ARBA00023136"/>
    </source>
</evidence>
<feature type="transmembrane region" description="Helical" evidence="6">
    <location>
        <begin position="120"/>
        <end position="141"/>
    </location>
</feature>
<dbReference type="EMBL" id="FZOO01000012">
    <property type="protein sequence ID" value="SNS98714.1"/>
    <property type="molecule type" value="Genomic_DNA"/>
</dbReference>
<evidence type="ECO:0000313" key="8">
    <source>
        <dbReference type="Proteomes" id="UP000198373"/>
    </source>
</evidence>
<accession>A0A239J224</accession>
<dbReference type="InterPro" id="IPR001123">
    <property type="entry name" value="LeuE-type"/>
</dbReference>
<feature type="transmembrane region" description="Helical" evidence="6">
    <location>
        <begin position="71"/>
        <end position="88"/>
    </location>
</feature>
<dbReference type="PANTHER" id="PTHR30086">
    <property type="entry name" value="ARGININE EXPORTER PROTEIN ARGO"/>
    <property type="match status" value="1"/>
</dbReference>
<dbReference type="PIRSF" id="PIRSF006324">
    <property type="entry name" value="LeuE"/>
    <property type="match status" value="1"/>
</dbReference>
<feature type="transmembrane region" description="Helical" evidence="6">
    <location>
        <begin position="185"/>
        <end position="206"/>
    </location>
</feature>
<keyword evidence="5 6" id="KW-0472">Membrane</keyword>